<dbReference type="GO" id="GO:0005576">
    <property type="term" value="C:extracellular region"/>
    <property type="evidence" value="ECO:0007669"/>
    <property type="project" value="UniProtKB-SubCell"/>
</dbReference>
<dbReference type="Gene3D" id="2.180.10.10">
    <property type="entry name" value="RHS repeat-associated core"/>
    <property type="match status" value="1"/>
</dbReference>
<comment type="subcellular location">
    <subcellularLocation>
        <location evidence="1">Secreted</location>
    </subcellularLocation>
</comment>
<evidence type="ECO:0000256" key="1">
    <source>
        <dbReference type="ARBA" id="ARBA00004613"/>
    </source>
</evidence>
<name>A0A1S1IZX3_9FLAO</name>
<evidence type="ECO:0000313" key="7">
    <source>
        <dbReference type="EMBL" id="OXB21599.1"/>
    </source>
</evidence>
<accession>A0A1S1IZX3</accession>
<protein>
    <recommendedName>
        <fullName evidence="5">DUF5977 domain-containing protein</fullName>
    </recommendedName>
</protein>
<feature type="region of interest" description="Disordered" evidence="4">
    <location>
        <begin position="1314"/>
        <end position="1343"/>
    </location>
</feature>
<feature type="compositionally biased region" description="Basic and acidic residues" evidence="4">
    <location>
        <begin position="1314"/>
        <end position="1337"/>
    </location>
</feature>
<feature type="domain" description="DUF5977" evidence="5">
    <location>
        <begin position="1272"/>
        <end position="1336"/>
    </location>
</feature>
<evidence type="ECO:0000256" key="4">
    <source>
        <dbReference type="SAM" id="MobiDB-lite"/>
    </source>
</evidence>
<feature type="domain" description="DUF5977" evidence="5">
    <location>
        <begin position="1074"/>
        <end position="1139"/>
    </location>
</feature>
<dbReference type="STRING" id="1278819.BHE19_16235"/>
<evidence type="ECO:0000313" key="8">
    <source>
        <dbReference type="Proteomes" id="UP000180252"/>
    </source>
</evidence>
<dbReference type="Proteomes" id="UP000180252">
    <property type="component" value="Unassembled WGS sequence"/>
</dbReference>
<feature type="domain" description="DUF5977" evidence="5">
    <location>
        <begin position="1207"/>
        <end position="1271"/>
    </location>
</feature>
<dbReference type="InterPro" id="IPR046020">
    <property type="entry name" value="DUF5977"/>
</dbReference>
<comment type="caution">
    <text evidence="6">The sequence shown here is derived from an EMBL/GenBank/DDBJ whole genome shotgun (WGS) entry which is preliminary data.</text>
</comment>
<keyword evidence="2" id="KW-0964">Secreted</keyword>
<evidence type="ECO:0000259" key="5">
    <source>
        <dbReference type="Pfam" id="PF19404"/>
    </source>
</evidence>
<evidence type="ECO:0000313" key="9">
    <source>
        <dbReference type="Proteomes" id="UP000198319"/>
    </source>
</evidence>
<dbReference type="InterPro" id="IPR003284">
    <property type="entry name" value="Sal_SpvB"/>
</dbReference>
<reference evidence="8" key="1">
    <citation type="submission" date="2016-09" db="EMBL/GenBank/DDBJ databases">
        <authorList>
            <person name="Chen S."/>
            <person name="Walker E."/>
        </authorList>
    </citation>
    <scope>NUCLEOTIDE SEQUENCE [LARGE SCALE GENOMIC DNA]</scope>
    <source>
        <strain evidence="8">MSU</strain>
    </source>
</reference>
<keyword evidence="3" id="KW-0843">Virulence</keyword>
<dbReference type="EMBL" id="MUHG01000003">
    <property type="protein sequence ID" value="OXB21599.1"/>
    <property type="molecule type" value="Genomic_DNA"/>
</dbReference>
<dbReference type="RefSeq" id="WP_070908313.1">
    <property type="nucleotide sequence ID" value="NZ_MIKE01000026.1"/>
</dbReference>
<dbReference type="EMBL" id="MIKE01000026">
    <property type="protein sequence ID" value="OHT43887.1"/>
    <property type="molecule type" value="Genomic_DNA"/>
</dbReference>
<reference evidence="6" key="2">
    <citation type="submission" date="2016-09" db="EMBL/GenBank/DDBJ databases">
        <authorList>
            <person name="Capua I."/>
            <person name="De Benedictis P."/>
            <person name="Joannis T."/>
            <person name="Lombin L.H."/>
            <person name="Cattoli G."/>
        </authorList>
    </citation>
    <scope>NUCLEOTIDE SEQUENCE [LARGE SCALE GENOMIC DNA]</scope>
    <source>
        <strain evidence="6">MSU</strain>
    </source>
</reference>
<dbReference type="OrthoDB" id="9814627at2"/>
<gene>
    <name evidence="7" type="ORF">B0A71_03585</name>
    <name evidence="6" type="ORF">BHE19_16235</name>
</gene>
<dbReference type="Pfam" id="PF03534">
    <property type="entry name" value="SpvB"/>
    <property type="match status" value="1"/>
</dbReference>
<keyword evidence="9" id="KW-1185">Reference proteome</keyword>
<evidence type="ECO:0000313" key="6">
    <source>
        <dbReference type="EMBL" id="OHT43887.1"/>
    </source>
</evidence>
<sequence>MYNLKIKTNLFLLFLLFLLFFSFEIYGQDENSSAPKIIPPSPTAYELGRYGQTDVGTFTGTPNISVPLYTYKTRNLSIPITLGYNSNGIQVDQMETNIGLGWNLNVGGVINRIVRGKPDEERYYPINEDDCLSNSFISYMEANKFNDTEPDLYSYSFNGHSGQFVFDKNNKAVLVPHNNLKIERLKIDLKDYFKVTTDDGVEYYFSDNEYSSWQNTEAATSVLTGWYLSKIIHPAGDTINFTYRDSNYSFTSSISFSFPVKTFEEVCSDRGVNPGEEKNVNILHVLGKTIESISSNEAIFGKVVFQHIYNPNLLGTYLIKGYQVDSSKESNLDSVVFDYLFTPNKRIFLKECTFKDVSKKYSFEYNDPNGLNSRLSGGKDLWGFYNGKSGVYPDPVIHEDLYSSNQKAMDAIKRSSRGGDRRADPTLASKGILKKIIYPTKGYNEFVYEGNSVMGTVVSPIELETINRRLSNPSTNSNLETEIYEFKNVIKYKTDIEALVSYVGMAGDMPVGELFLKITIENLQNALLNDEVVAFRHNFTEKDTYTFLENTDYRVTVTFSSEPKTSANFNFSYATGGNVSSIAPINVGGLRIQQITSFDNEQNKADIKHYYYGPRKNRDITSGVEGVEMNFISNSIINRVCWVNSGPSPITSIARTYLSTVHPNSLYQLYRSNGNNSTTYRNVTVSYGGADYENGGEELFYYASSDARPTSCVNNHLNSAPWTNTSWDNGLLEKKIIFDKNLTDLNITDYKYKLEDQFTQSVTGIAYDTKFNQIFSFPSPDRKNLEHMNINRYSTNSYWFYLESEINIQNDSGGKNPVTTFTKYKYNNPSHLKLSSQTVTNSLNEELETRYFYPQDPEMANEPFRNELIARNMFGKVLDTQTIKKGVKLSEQKTVYERSAATANLVLPKFIYANKGLDNIDLNSDKKIVYDKYDEKGNILQYTIESGTPVAIIWGYNKSQPIAKIENVTYAELEALPGFGAGFTILENLSSDQESFLRNNLSEAMVTTYTYNPLVGITSVTDPKGIPTYYGYDSFGRLQYVKDQNLYVLQRYCYNYKGQQVDCGTLDNTVPVTYKSKALSKLFTRNNCASGGIPESVWFTIQEGAYSSNISQAAADQQALDQFDVKGREFANNDENAKCIFKSAAIASQNFQKTNCTIGGTGSYVAYSLDYEAVKSKISQADADNLAWKKFQSEGSANANANGECIFRSAAISGSFQKSGCTGGAIGSYENYSLAEGAVTLNTSQADVDAKAINRLNTEGPANANAKGQCVFYSVYAERVIRRLYCPKGQNGTTVLYTVPSGKYNSIISQADADRQAEDEIKNEGQNYADRKGECSKGDIPID</sequence>
<dbReference type="Proteomes" id="UP000198319">
    <property type="component" value="Unassembled WGS sequence"/>
</dbReference>
<feature type="domain" description="DUF5977" evidence="5">
    <location>
        <begin position="1143"/>
        <end position="1206"/>
    </location>
</feature>
<evidence type="ECO:0000256" key="2">
    <source>
        <dbReference type="ARBA" id="ARBA00022525"/>
    </source>
</evidence>
<reference evidence="7 9" key="3">
    <citation type="submission" date="2016-11" db="EMBL/GenBank/DDBJ databases">
        <title>Whole genomes of Flavobacteriaceae.</title>
        <authorList>
            <person name="Stine C."/>
            <person name="Li C."/>
            <person name="Tadesse D."/>
        </authorList>
    </citation>
    <scope>NUCLEOTIDE SEQUENCE [LARGE SCALE GENOMIC DNA]</scope>
    <source>
        <strain evidence="7 9">ATCC BAA-2541</strain>
    </source>
</reference>
<organism evidence="6 8">
    <name type="scientific">Flavobacterium tructae</name>
    <dbReference type="NCBI Taxonomy" id="1114873"/>
    <lineage>
        <taxon>Bacteria</taxon>
        <taxon>Pseudomonadati</taxon>
        <taxon>Bacteroidota</taxon>
        <taxon>Flavobacteriia</taxon>
        <taxon>Flavobacteriales</taxon>
        <taxon>Flavobacteriaceae</taxon>
        <taxon>Flavobacterium</taxon>
    </lineage>
</organism>
<evidence type="ECO:0000256" key="3">
    <source>
        <dbReference type="ARBA" id="ARBA00023026"/>
    </source>
</evidence>
<dbReference type="Pfam" id="PF19404">
    <property type="entry name" value="DUF5977"/>
    <property type="match status" value="4"/>
</dbReference>
<dbReference type="GO" id="GO:0005737">
    <property type="term" value="C:cytoplasm"/>
    <property type="evidence" value="ECO:0007669"/>
    <property type="project" value="InterPro"/>
</dbReference>
<proteinExistence type="predicted"/>